<evidence type="ECO:0000313" key="3">
    <source>
        <dbReference type="EMBL" id="SFJ54197.1"/>
    </source>
</evidence>
<dbReference type="STRING" id="46223.SAMN05421852_11235"/>
<dbReference type="RefSeq" id="WP_093230644.1">
    <property type="nucleotide sequence ID" value="NZ_FORR01000012.1"/>
</dbReference>
<feature type="transmembrane region" description="Helical" evidence="1">
    <location>
        <begin position="254"/>
        <end position="271"/>
    </location>
</feature>
<feature type="transmembrane region" description="Helical" evidence="1">
    <location>
        <begin position="277"/>
        <end position="298"/>
    </location>
</feature>
<proteinExistence type="predicted"/>
<sequence length="355" mass="40546">MKRLVTKSQFEFFKKELSHFEQHGVISSEQLQSMLSSYEVKARFSFIRILLIVGSILVGAGILSFIASNWSALPKVIKFLIILVGMTGFYLAGWKTEKTYPKTSKSLYYIGLAIYGAGIFLIGQMFHLGSDYQNAFLAWTVGALPLALYLNDRWVSLFAIVLMGIYASGSWNSYEPYPYALFAFIPLMYWMNEKKIGQSKLIFFFHNLLTILFICITIFRLADERIIPFALFVLGIGMMYVNDRSYAKVWEWQGSVLHGIAGIILSFSDIWKVWGIFYFNGIGIVFAVAYMVFLLYLLKRGSLPSIIVICGLIFRFYVDISYDFLPKSLFFVISGGILIAFGFWFEKKRKGGMKG</sequence>
<dbReference type="EMBL" id="FORR01000012">
    <property type="protein sequence ID" value="SFJ54197.1"/>
    <property type="molecule type" value="Genomic_DNA"/>
</dbReference>
<feature type="transmembrane region" description="Helical" evidence="1">
    <location>
        <begin position="46"/>
        <end position="70"/>
    </location>
</feature>
<dbReference type="InterPro" id="IPR018677">
    <property type="entry name" value="DUF2157"/>
</dbReference>
<organism evidence="3 4">
    <name type="scientific">Thermoflavimicrobium dichotomicum</name>
    <dbReference type="NCBI Taxonomy" id="46223"/>
    <lineage>
        <taxon>Bacteria</taxon>
        <taxon>Bacillati</taxon>
        <taxon>Bacillota</taxon>
        <taxon>Bacilli</taxon>
        <taxon>Bacillales</taxon>
        <taxon>Thermoactinomycetaceae</taxon>
        <taxon>Thermoflavimicrobium</taxon>
    </lineage>
</organism>
<evidence type="ECO:0000256" key="1">
    <source>
        <dbReference type="SAM" id="Phobius"/>
    </source>
</evidence>
<gene>
    <name evidence="3" type="ORF">SAMN05421852_11235</name>
</gene>
<keyword evidence="1" id="KW-0472">Membrane</keyword>
<keyword evidence="1" id="KW-0812">Transmembrane</keyword>
<feature type="transmembrane region" description="Helical" evidence="1">
    <location>
        <begin position="305"/>
        <end position="322"/>
    </location>
</feature>
<feature type="transmembrane region" description="Helical" evidence="1">
    <location>
        <begin position="76"/>
        <end position="94"/>
    </location>
</feature>
<dbReference type="Pfam" id="PF09925">
    <property type="entry name" value="DUF2157"/>
    <property type="match status" value="1"/>
</dbReference>
<feature type="domain" description="DUF2157" evidence="2">
    <location>
        <begin position="20"/>
        <end position="155"/>
    </location>
</feature>
<feature type="transmembrane region" description="Helical" evidence="1">
    <location>
        <begin position="154"/>
        <end position="171"/>
    </location>
</feature>
<evidence type="ECO:0000313" key="4">
    <source>
        <dbReference type="Proteomes" id="UP000199545"/>
    </source>
</evidence>
<evidence type="ECO:0000259" key="2">
    <source>
        <dbReference type="Pfam" id="PF09925"/>
    </source>
</evidence>
<protein>
    <submittedName>
        <fullName evidence="3">Uncharacterized membrane protein</fullName>
    </submittedName>
</protein>
<keyword evidence="4" id="KW-1185">Reference proteome</keyword>
<keyword evidence="1" id="KW-1133">Transmembrane helix</keyword>
<feature type="transmembrane region" description="Helical" evidence="1">
    <location>
        <begin position="106"/>
        <end position="126"/>
    </location>
</feature>
<feature type="transmembrane region" description="Helical" evidence="1">
    <location>
        <begin position="201"/>
        <end position="219"/>
    </location>
</feature>
<feature type="transmembrane region" description="Helical" evidence="1">
    <location>
        <begin position="225"/>
        <end position="242"/>
    </location>
</feature>
<dbReference type="Proteomes" id="UP000199545">
    <property type="component" value="Unassembled WGS sequence"/>
</dbReference>
<name>A0A1I3S9I6_9BACL</name>
<reference evidence="3 4" key="1">
    <citation type="submission" date="2016-10" db="EMBL/GenBank/DDBJ databases">
        <authorList>
            <person name="de Groot N.N."/>
        </authorList>
    </citation>
    <scope>NUCLEOTIDE SEQUENCE [LARGE SCALE GENOMIC DNA]</scope>
    <source>
        <strain evidence="3 4">DSM 44778</strain>
    </source>
</reference>
<dbReference type="OrthoDB" id="5351773at2"/>
<feature type="transmembrane region" description="Helical" evidence="1">
    <location>
        <begin position="328"/>
        <end position="345"/>
    </location>
</feature>
<dbReference type="AlphaFoldDB" id="A0A1I3S9I6"/>
<accession>A0A1I3S9I6</accession>